<keyword evidence="2" id="KW-1185">Reference proteome</keyword>
<evidence type="ECO:0000313" key="1">
    <source>
        <dbReference type="EMBL" id="RSN78299.1"/>
    </source>
</evidence>
<evidence type="ECO:0008006" key="3">
    <source>
        <dbReference type="Google" id="ProtNLM"/>
    </source>
</evidence>
<dbReference type="Proteomes" id="UP000277582">
    <property type="component" value="Unassembled WGS sequence"/>
</dbReference>
<dbReference type="EMBL" id="RCOS01000022">
    <property type="protein sequence ID" value="RSN78299.1"/>
    <property type="molecule type" value="Genomic_DNA"/>
</dbReference>
<proteinExistence type="predicted"/>
<evidence type="ECO:0000313" key="2">
    <source>
        <dbReference type="Proteomes" id="UP000277582"/>
    </source>
</evidence>
<dbReference type="RefSeq" id="WP_125670288.1">
    <property type="nucleotide sequence ID" value="NZ_RCOS01000022.1"/>
</dbReference>
<dbReference type="AlphaFoldDB" id="A0A429GX23"/>
<protein>
    <recommendedName>
        <fullName evidence="3">DUF86 domain-containing protein</fullName>
    </recommendedName>
</protein>
<organism evidence="1 2">
    <name type="scientific">Candidatus Methanodesulfokora washburnensis</name>
    <dbReference type="NCBI Taxonomy" id="2478471"/>
    <lineage>
        <taxon>Archaea</taxon>
        <taxon>Thermoproteota</taxon>
        <taxon>Candidatus Korarchaeia</taxon>
        <taxon>Candidatus Korarchaeia incertae sedis</taxon>
        <taxon>Candidatus Methanodesulfokora</taxon>
    </lineage>
</organism>
<comment type="caution">
    <text evidence="1">The sequence shown here is derived from an EMBL/GenBank/DDBJ whole genome shotgun (WGS) entry which is preliminary data.</text>
</comment>
<reference evidence="1 2" key="1">
    <citation type="submission" date="2018-10" db="EMBL/GenBank/DDBJ databases">
        <title>Co-occurring genomic capacity for anaerobic methane metabolism and dissimilatory sulfite reduction discovered in the Korarchaeota.</title>
        <authorList>
            <person name="Mckay L.J."/>
            <person name="Dlakic M."/>
            <person name="Fields M.W."/>
            <person name="Delmont T.O."/>
            <person name="Eren A.M."/>
            <person name="Jay Z.J."/>
            <person name="Klingelsmith K.B."/>
            <person name="Rusch D.B."/>
            <person name="Inskeep W.P."/>
        </authorList>
    </citation>
    <scope>NUCLEOTIDE SEQUENCE [LARGE SCALE GENOMIC DNA]</scope>
    <source>
        <strain evidence="1 2">MDKW</strain>
    </source>
</reference>
<gene>
    <name evidence="1" type="ORF">D6D85_01430</name>
</gene>
<sequence length="76" mass="8861">MRTEVVERLRKELENLERDMNLLNELSTADLLYLSLKEQKMILALRDIRNILKILIEGLEQKDGGEAKLLRGKVII</sequence>
<name>A0A429GX23_9CREN</name>
<accession>A0A429GX23</accession>